<evidence type="ECO:0000313" key="2">
    <source>
        <dbReference type="EnsemblFungi" id="MAPG_08518T0"/>
    </source>
</evidence>
<gene>
    <name evidence="1" type="ORF">MAPG_08518</name>
</gene>
<dbReference type="EMBL" id="ADBL01002059">
    <property type="status" value="NOT_ANNOTATED_CDS"/>
    <property type="molecule type" value="Genomic_DNA"/>
</dbReference>
<dbReference type="Proteomes" id="UP000011715">
    <property type="component" value="Unassembled WGS sequence"/>
</dbReference>
<keyword evidence="3" id="KW-1185">Reference proteome</keyword>
<accession>A0A0C4E7K5</accession>
<dbReference type="VEuPathDB" id="FungiDB:MAPG_08518"/>
<sequence>MALREASAVAWNRALAALQDTATLAAASARSYIPPLWTTIQIGWWTLFSLCYFQHEHRDMWNDVLPPWLRERLRVVPEWLQDEL</sequence>
<evidence type="ECO:0000313" key="3">
    <source>
        <dbReference type="Proteomes" id="UP000011715"/>
    </source>
</evidence>
<reference evidence="2" key="4">
    <citation type="journal article" date="2015" name="G3 (Bethesda)">
        <title>Genome sequences of three phytopathogenic species of the Magnaporthaceae family of fungi.</title>
        <authorList>
            <person name="Okagaki L.H."/>
            <person name="Nunes C.C."/>
            <person name="Sailsbery J."/>
            <person name="Clay B."/>
            <person name="Brown D."/>
            <person name="John T."/>
            <person name="Oh Y."/>
            <person name="Young N."/>
            <person name="Fitzgerald M."/>
            <person name="Haas B.J."/>
            <person name="Zeng Q."/>
            <person name="Young S."/>
            <person name="Adiconis X."/>
            <person name="Fan L."/>
            <person name="Levin J.Z."/>
            <person name="Mitchell T.K."/>
            <person name="Okubara P.A."/>
            <person name="Farman M.L."/>
            <person name="Kohn L.M."/>
            <person name="Birren B."/>
            <person name="Ma L.-J."/>
            <person name="Dean R.A."/>
        </authorList>
    </citation>
    <scope>NUCLEOTIDE SEQUENCE</scope>
    <source>
        <strain evidence="2">ATCC 64411 / 73-15</strain>
    </source>
</reference>
<name>A0A0C4E7K5_MAGP6</name>
<proteinExistence type="predicted"/>
<reference evidence="2" key="5">
    <citation type="submission" date="2015-06" db="UniProtKB">
        <authorList>
            <consortium name="EnsemblFungi"/>
        </authorList>
    </citation>
    <scope>IDENTIFICATION</scope>
    <source>
        <strain evidence="2">ATCC 64411</strain>
    </source>
</reference>
<reference evidence="3" key="2">
    <citation type="submission" date="2010-05" db="EMBL/GenBank/DDBJ databases">
        <title>The genome sequence of Magnaporthe poae strain ATCC 64411.</title>
        <authorList>
            <person name="Ma L.-J."/>
            <person name="Dead R."/>
            <person name="Young S."/>
            <person name="Zeng Q."/>
            <person name="Koehrsen M."/>
            <person name="Alvarado L."/>
            <person name="Berlin A."/>
            <person name="Chapman S.B."/>
            <person name="Chen Z."/>
            <person name="Freedman E."/>
            <person name="Gellesch M."/>
            <person name="Goldberg J."/>
            <person name="Griggs A."/>
            <person name="Gujja S."/>
            <person name="Heilman E.R."/>
            <person name="Heiman D."/>
            <person name="Hepburn T."/>
            <person name="Howarth C."/>
            <person name="Jen D."/>
            <person name="Larson L."/>
            <person name="Mehta T."/>
            <person name="Neiman D."/>
            <person name="Pearson M."/>
            <person name="Roberts A."/>
            <person name="Saif S."/>
            <person name="Shea T."/>
            <person name="Shenoy N."/>
            <person name="Sisk P."/>
            <person name="Stolte C."/>
            <person name="Sykes S."/>
            <person name="Walk T."/>
            <person name="White J."/>
            <person name="Yandava C."/>
            <person name="Haas B."/>
            <person name="Nusbaum C."/>
            <person name="Birren B."/>
        </authorList>
    </citation>
    <scope>NUCLEOTIDE SEQUENCE [LARGE SCALE GENOMIC DNA]</scope>
    <source>
        <strain evidence="3">ATCC 64411 / 73-15</strain>
    </source>
</reference>
<reference evidence="1" key="1">
    <citation type="submission" date="2010-05" db="EMBL/GenBank/DDBJ databases">
        <title>The Genome Sequence of Magnaporthe poae strain ATCC 64411.</title>
        <authorList>
            <consortium name="The Broad Institute Genome Sequencing Platform"/>
            <consortium name="Broad Institute Genome Sequencing Center for Infectious Disease"/>
            <person name="Ma L.-J."/>
            <person name="Dead R."/>
            <person name="Young S."/>
            <person name="Zeng Q."/>
            <person name="Koehrsen M."/>
            <person name="Alvarado L."/>
            <person name="Berlin A."/>
            <person name="Chapman S.B."/>
            <person name="Chen Z."/>
            <person name="Freedman E."/>
            <person name="Gellesch M."/>
            <person name="Goldberg J."/>
            <person name="Griggs A."/>
            <person name="Gujja S."/>
            <person name="Heilman E.R."/>
            <person name="Heiman D."/>
            <person name="Hepburn T."/>
            <person name="Howarth C."/>
            <person name="Jen D."/>
            <person name="Larson L."/>
            <person name="Mehta T."/>
            <person name="Neiman D."/>
            <person name="Pearson M."/>
            <person name="Roberts A."/>
            <person name="Saif S."/>
            <person name="Shea T."/>
            <person name="Shenoy N."/>
            <person name="Sisk P."/>
            <person name="Stolte C."/>
            <person name="Sykes S."/>
            <person name="Walk T."/>
            <person name="White J."/>
            <person name="Yandava C."/>
            <person name="Haas B."/>
            <person name="Nusbaum C."/>
            <person name="Birren B."/>
        </authorList>
    </citation>
    <scope>NUCLEOTIDE SEQUENCE</scope>
    <source>
        <strain evidence="1">ATCC 64411</strain>
    </source>
</reference>
<reference evidence="1" key="3">
    <citation type="submission" date="2011-03" db="EMBL/GenBank/DDBJ databases">
        <title>Annotation of Magnaporthe poae ATCC 64411.</title>
        <authorList>
            <person name="Ma L.-J."/>
            <person name="Dead R."/>
            <person name="Young S.K."/>
            <person name="Zeng Q."/>
            <person name="Gargeya S."/>
            <person name="Fitzgerald M."/>
            <person name="Haas B."/>
            <person name="Abouelleil A."/>
            <person name="Alvarado L."/>
            <person name="Arachchi H.M."/>
            <person name="Berlin A."/>
            <person name="Brown A."/>
            <person name="Chapman S.B."/>
            <person name="Chen Z."/>
            <person name="Dunbar C."/>
            <person name="Freedman E."/>
            <person name="Gearin G."/>
            <person name="Gellesch M."/>
            <person name="Goldberg J."/>
            <person name="Griggs A."/>
            <person name="Gujja S."/>
            <person name="Heiman D."/>
            <person name="Howarth C."/>
            <person name="Larson L."/>
            <person name="Lui A."/>
            <person name="MacDonald P.J.P."/>
            <person name="Mehta T."/>
            <person name="Montmayeur A."/>
            <person name="Murphy C."/>
            <person name="Neiman D."/>
            <person name="Pearson M."/>
            <person name="Priest M."/>
            <person name="Roberts A."/>
            <person name="Saif S."/>
            <person name="Shea T."/>
            <person name="Shenoy N."/>
            <person name="Sisk P."/>
            <person name="Stolte C."/>
            <person name="Sykes S."/>
            <person name="Yandava C."/>
            <person name="Wortman J."/>
            <person name="Nusbaum C."/>
            <person name="Birren B."/>
        </authorList>
    </citation>
    <scope>NUCLEOTIDE SEQUENCE</scope>
    <source>
        <strain evidence="1">ATCC 64411</strain>
    </source>
</reference>
<evidence type="ECO:0000313" key="1">
    <source>
        <dbReference type="EMBL" id="KLU89547.1"/>
    </source>
</evidence>
<organism evidence="2 3">
    <name type="scientific">Magnaporthiopsis poae (strain ATCC 64411 / 73-15)</name>
    <name type="common">Kentucky bluegrass fungus</name>
    <name type="synonym">Magnaporthe poae</name>
    <dbReference type="NCBI Taxonomy" id="644358"/>
    <lineage>
        <taxon>Eukaryota</taxon>
        <taxon>Fungi</taxon>
        <taxon>Dikarya</taxon>
        <taxon>Ascomycota</taxon>
        <taxon>Pezizomycotina</taxon>
        <taxon>Sordariomycetes</taxon>
        <taxon>Sordariomycetidae</taxon>
        <taxon>Magnaporthales</taxon>
        <taxon>Magnaporthaceae</taxon>
        <taxon>Magnaporthiopsis</taxon>
    </lineage>
</organism>
<protein>
    <submittedName>
        <fullName evidence="1 2">Uncharacterized protein</fullName>
    </submittedName>
</protein>
<dbReference type="EMBL" id="GL876973">
    <property type="protein sequence ID" value="KLU89547.1"/>
    <property type="molecule type" value="Genomic_DNA"/>
</dbReference>
<dbReference type="AlphaFoldDB" id="A0A0C4E7K5"/>
<dbReference type="EnsemblFungi" id="MAPG_08518T0">
    <property type="protein sequence ID" value="MAPG_08518T0"/>
    <property type="gene ID" value="MAPG_08518"/>
</dbReference>